<dbReference type="PROSITE" id="PS51450">
    <property type="entry name" value="LRR"/>
    <property type="match status" value="2"/>
</dbReference>
<name>A0A814JFX7_ADIRI</name>
<sequence length="300" mass="33722">MVQIKIVALFFIFCGFLTKCHADVRCDQYANDLDILSKLPFPVGLDYKKQGPDRSTAILDPTNSTVNMIQLRQAGKFVPESVFCLKKLQALDIRNMLFVDGVVPDALSNLQEVHTLGIANTPITKMTEKLSSLVKLQSLMLDNCSLTQLPSLSELKNLTTVSLPNNRLTQLEGLVKVRSLSLYKNQFTEIPMLEIPEALGRLDMNHNPVMDMSYLLLCKNITEIRIAVSNIPMIPSHIALLKRLSFLDLANTKITHVPRNILNLPYLQFLVVQNNAIPKEEADALKMDILNRQLKVSLLI</sequence>
<dbReference type="EMBL" id="CAJNOJ010000073">
    <property type="protein sequence ID" value="CAF1036911.1"/>
    <property type="molecule type" value="Genomic_DNA"/>
</dbReference>
<keyword evidence="6" id="KW-1185">Reference proteome</keyword>
<evidence type="ECO:0000256" key="3">
    <source>
        <dbReference type="SAM" id="SignalP"/>
    </source>
</evidence>
<evidence type="ECO:0000313" key="4">
    <source>
        <dbReference type="EMBL" id="CAF0778549.1"/>
    </source>
</evidence>
<dbReference type="InterPro" id="IPR050216">
    <property type="entry name" value="LRR_domain-containing"/>
</dbReference>
<dbReference type="PANTHER" id="PTHR48051:SF1">
    <property type="entry name" value="RAS SUPPRESSOR PROTEIN 1"/>
    <property type="match status" value="1"/>
</dbReference>
<dbReference type="Proteomes" id="UP000663828">
    <property type="component" value="Unassembled WGS sequence"/>
</dbReference>
<dbReference type="Proteomes" id="UP000663852">
    <property type="component" value="Unassembled WGS sequence"/>
</dbReference>
<dbReference type="OrthoDB" id="1060944at2759"/>
<dbReference type="GO" id="GO:0005737">
    <property type="term" value="C:cytoplasm"/>
    <property type="evidence" value="ECO:0007669"/>
    <property type="project" value="TreeGrafter"/>
</dbReference>
<feature type="chain" id="PRO_5036224888" evidence="3">
    <location>
        <begin position="23"/>
        <end position="300"/>
    </location>
</feature>
<evidence type="ECO:0000256" key="2">
    <source>
        <dbReference type="ARBA" id="ARBA00022737"/>
    </source>
</evidence>
<dbReference type="InterPro" id="IPR001611">
    <property type="entry name" value="Leu-rich_rpt"/>
</dbReference>
<dbReference type="Gene3D" id="3.80.10.10">
    <property type="entry name" value="Ribonuclease Inhibitor"/>
    <property type="match status" value="2"/>
</dbReference>
<evidence type="ECO:0000256" key="1">
    <source>
        <dbReference type="ARBA" id="ARBA00022614"/>
    </source>
</evidence>
<dbReference type="EMBL" id="CAJNOR010000059">
    <property type="protein sequence ID" value="CAF0778549.1"/>
    <property type="molecule type" value="Genomic_DNA"/>
</dbReference>
<dbReference type="PANTHER" id="PTHR48051">
    <property type="match status" value="1"/>
</dbReference>
<organism evidence="5 7">
    <name type="scientific">Adineta ricciae</name>
    <name type="common">Rotifer</name>
    <dbReference type="NCBI Taxonomy" id="249248"/>
    <lineage>
        <taxon>Eukaryota</taxon>
        <taxon>Metazoa</taxon>
        <taxon>Spiralia</taxon>
        <taxon>Gnathifera</taxon>
        <taxon>Rotifera</taxon>
        <taxon>Eurotatoria</taxon>
        <taxon>Bdelloidea</taxon>
        <taxon>Adinetida</taxon>
        <taxon>Adinetidae</taxon>
        <taxon>Adineta</taxon>
    </lineage>
</organism>
<dbReference type="InterPro" id="IPR032675">
    <property type="entry name" value="LRR_dom_sf"/>
</dbReference>
<evidence type="ECO:0000313" key="7">
    <source>
        <dbReference type="Proteomes" id="UP000663852"/>
    </source>
</evidence>
<dbReference type="AlphaFoldDB" id="A0A814JFX7"/>
<proteinExistence type="predicted"/>
<dbReference type="InterPro" id="IPR003591">
    <property type="entry name" value="Leu-rich_rpt_typical-subtyp"/>
</dbReference>
<feature type="signal peptide" evidence="3">
    <location>
        <begin position="1"/>
        <end position="22"/>
    </location>
</feature>
<keyword evidence="1" id="KW-0433">Leucine-rich repeat</keyword>
<comment type="caution">
    <text evidence="5">The sequence shown here is derived from an EMBL/GenBank/DDBJ whole genome shotgun (WGS) entry which is preliminary data.</text>
</comment>
<protein>
    <submittedName>
        <fullName evidence="5">Uncharacterized protein</fullName>
    </submittedName>
</protein>
<evidence type="ECO:0000313" key="5">
    <source>
        <dbReference type="EMBL" id="CAF1036911.1"/>
    </source>
</evidence>
<accession>A0A814JFX7</accession>
<dbReference type="SMART" id="SM00369">
    <property type="entry name" value="LRR_TYP"/>
    <property type="match status" value="3"/>
</dbReference>
<gene>
    <name evidence="5" type="ORF">EDS130_LOCUS16712</name>
    <name evidence="4" type="ORF">XAT740_LOCUS1840</name>
</gene>
<reference evidence="5" key="1">
    <citation type="submission" date="2021-02" db="EMBL/GenBank/DDBJ databases">
        <authorList>
            <person name="Nowell W R."/>
        </authorList>
    </citation>
    <scope>NUCLEOTIDE SEQUENCE</scope>
</reference>
<evidence type="ECO:0000313" key="6">
    <source>
        <dbReference type="Proteomes" id="UP000663828"/>
    </source>
</evidence>
<dbReference type="SUPFAM" id="SSF52058">
    <property type="entry name" value="L domain-like"/>
    <property type="match status" value="1"/>
</dbReference>
<keyword evidence="2" id="KW-0677">Repeat</keyword>
<keyword evidence="3" id="KW-0732">Signal</keyword>